<organism evidence="2 3">
    <name type="scientific">Marinicella pacifica</name>
    <dbReference type="NCBI Taxonomy" id="1171543"/>
    <lineage>
        <taxon>Bacteria</taxon>
        <taxon>Pseudomonadati</taxon>
        <taxon>Pseudomonadota</taxon>
        <taxon>Gammaproteobacteria</taxon>
        <taxon>Lysobacterales</taxon>
        <taxon>Marinicellaceae</taxon>
        <taxon>Marinicella</taxon>
    </lineage>
</organism>
<reference evidence="2" key="1">
    <citation type="journal article" date="2014" name="Int. J. Syst. Evol. Microbiol.">
        <title>Complete genome sequence of Corynebacterium casei LMG S-19264T (=DSM 44701T), isolated from a smear-ripened cheese.</title>
        <authorList>
            <consortium name="US DOE Joint Genome Institute (JGI-PGF)"/>
            <person name="Walter F."/>
            <person name="Albersmeier A."/>
            <person name="Kalinowski J."/>
            <person name="Ruckert C."/>
        </authorList>
    </citation>
    <scope>NUCLEOTIDE SEQUENCE</scope>
    <source>
        <strain evidence="2">CGMCC 1.12181</strain>
    </source>
</reference>
<name>A0A917CU33_9GAMM</name>
<dbReference type="EMBL" id="BMEO01000006">
    <property type="protein sequence ID" value="GGF96080.1"/>
    <property type="molecule type" value="Genomic_DNA"/>
</dbReference>
<proteinExistence type="predicted"/>
<keyword evidence="3" id="KW-1185">Reference proteome</keyword>
<comment type="caution">
    <text evidence="2">The sequence shown here is derived from an EMBL/GenBank/DDBJ whole genome shotgun (WGS) entry which is preliminary data.</text>
</comment>
<dbReference type="Proteomes" id="UP000605253">
    <property type="component" value="Unassembled WGS sequence"/>
</dbReference>
<feature type="region of interest" description="Disordered" evidence="1">
    <location>
        <begin position="20"/>
        <end position="49"/>
    </location>
</feature>
<accession>A0A917CU33</accession>
<evidence type="ECO:0000256" key="1">
    <source>
        <dbReference type="SAM" id="MobiDB-lite"/>
    </source>
</evidence>
<evidence type="ECO:0000313" key="2">
    <source>
        <dbReference type="EMBL" id="GGF96080.1"/>
    </source>
</evidence>
<evidence type="ECO:0000313" key="3">
    <source>
        <dbReference type="Proteomes" id="UP000605253"/>
    </source>
</evidence>
<sequence length="49" mass="5845">MLICLKFVDWYFAENCMSKSHDAKKATKKQPEKTLKEKRLEKKQKKASK</sequence>
<dbReference type="AlphaFoldDB" id="A0A917CU33"/>
<reference evidence="2" key="2">
    <citation type="submission" date="2020-09" db="EMBL/GenBank/DDBJ databases">
        <authorList>
            <person name="Sun Q."/>
            <person name="Zhou Y."/>
        </authorList>
    </citation>
    <scope>NUCLEOTIDE SEQUENCE</scope>
    <source>
        <strain evidence="2">CGMCC 1.12181</strain>
    </source>
</reference>
<feature type="compositionally biased region" description="Basic and acidic residues" evidence="1">
    <location>
        <begin position="20"/>
        <end position="40"/>
    </location>
</feature>
<gene>
    <name evidence="2" type="ORF">GCM10011365_16710</name>
</gene>
<protein>
    <submittedName>
        <fullName evidence="2">Uncharacterized protein</fullName>
    </submittedName>
</protein>